<reference evidence="2 3" key="1">
    <citation type="submission" date="2016-10" db="EMBL/GenBank/DDBJ databases">
        <authorList>
            <person name="de Groot N.N."/>
        </authorList>
    </citation>
    <scope>NUCLEOTIDE SEQUENCE [LARGE SCALE GENOMIC DNA]</scope>
    <source>
        <strain evidence="2 3">DSM 6059</strain>
    </source>
</reference>
<evidence type="ECO:0000313" key="2">
    <source>
        <dbReference type="EMBL" id="SFD17127.1"/>
    </source>
</evidence>
<sequence length="228" mass="24770">MNTLQPFAELASADLQNRLAKMILIGTVAQVDYDTARVKVKVGDWLTTWLPWLTNRASHDLNWQALEIDEQVMVFSPCGDTAQGVVLGSIYQQTQHQLVSDIAVEERQNIHRFKYQDGTVIEYDRAKHKLKADVNGDVEMNVNGFDGSEAKGNLKVTVKENADVSVGKNMTAIVTENVVITAGKSASVTASDNIEVKAKAILLDASADITIKAGGTLKLNGANISAQE</sequence>
<evidence type="ECO:0000313" key="3">
    <source>
        <dbReference type="Proteomes" id="UP000198862"/>
    </source>
</evidence>
<dbReference type="SUPFAM" id="SSF69349">
    <property type="entry name" value="Phage fibre proteins"/>
    <property type="match status" value="1"/>
</dbReference>
<dbReference type="Gene3D" id="2.40.50.230">
    <property type="entry name" value="Gp5 N-terminal domain"/>
    <property type="match status" value="1"/>
</dbReference>
<name>A0A1I1Q565_9GAMM</name>
<dbReference type="Pfam" id="PF04717">
    <property type="entry name" value="Phage_base_V"/>
    <property type="match status" value="1"/>
</dbReference>
<dbReference type="Gene3D" id="6.20.150.10">
    <property type="match status" value="1"/>
</dbReference>
<organism evidence="2 3">
    <name type="scientific">Pseudoalteromonas denitrificans DSM 6059</name>
    <dbReference type="NCBI Taxonomy" id="1123010"/>
    <lineage>
        <taxon>Bacteria</taxon>
        <taxon>Pseudomonadati</taxon>
        <taxon>Pseudomonadota</taxon>
        <taxon>Gammaproteobacteria</taxon>
        <taxon>Alteromonadales</taxon>
        <taxon>Pseudoalteromonadaceae</taxon>
        <taxon>Pseudoalteromonas</taxon>
    </lineage>
</organism>
<dbReference type="InterPro" id="IPR013046">
    <property type="entry name" value="GpV/Gp45"/>
</dbReference>
<feature type="domain" description="Gp5/Type VI secretion system Vgr protein OB-fold" evidence="1">
    <location>
        <begin position="25"/>
        <end position="91"/>
    </location>
</feature>
<accession>A0A1I1Q565</accession>
<protein>
    <submittedName>
        <fullName evidence="2">Phage baseplate assembly protein V</fullName>
    </submittedName>
</protein>
<dbReference type="EMBL" id="FOLO01000038">
    <property type="protein sequence ID" value="SFD17127.1"/>
    <property type="molecule type" value="Genomic_DNA"/>
</dbReference>
<evidence type="ECO:0000259" key="1">
    <source>
        <dbReference type="Pfam" id="PF04717"/>
    </source>
</evidence>
<proteinExistence type="predicted"/>
<dbReference type="Proteomes" id="UP000198862">
    <property type="component" value="Unassembled WGS sequence"/>
</dbReference>
<dbReference type="RefSeq" id="WP_091988137.1">
    <property type="nucleotide sequence ID" value="NZ_FOLO01000038.1"/>
</dbReference>
<dbReference type="InterPro" id="IPR037026">
    <property type="entry name" value="Vgr_OB-fold_dom_sf"/>
</dbReference>
<dbReference type="STRING" id="1123010.SAMN02745724_03741"/>
<dbReference type="NCBIfam" id="TIGR01644">
    <property type="entry name" value="phage_P2_V"/>
    <property type="match status" value="1"/>
</dbReference>
<gene>
    <name evidence="2" type="ORF">SAMN02745724_03741</name>
</gene>
<dbReference type="InterPro" id="IPR006531">
    <property type="entry name" value="Gp5/Vgr_OB"/>
</dbReference>
<dbReference type="OrthoDB" id="4931325at2"/>
<keyword evidence="3" id="KW-1185">Reference proteome</keyword>
<dbReference type="AlphaFoldDB" id="A0A1I1Q565"/>